<evidence type="ECO:0000256" key="1">
    <source>
        <dbReference type="SAM" id="MobiDB-lite"/>
    </source>
</evidence>
<dbReference type="AlphaFoldDB" id="A0AC36"/>
<sequence length="421" mass="47448">MSAAVTGSARPLHSPFPHGSPFATDASRHHSGRDRCRGSTDTTVTRRPPAQGTETRAPPRARLTKHPARLTKFRHRVRPTVFKRSRDQIPRNGRGPEAGVATGGHVRTPGIQARRHLGRKGDTFVKQKAFVAAAVTAVLCCVAGCDVQTKQQATPDVEVRDLTVREEIEIGRAEERLVKTCMEEKGHRYWELPVPGVDERKAGRYVTDDVEWARKHGYGRGFEERSEEIRRTDPTTVYQNKLRPPERAAFNRALDGDYRDRMSVELPGGTGTVDAPRGGCANEARAKLYGDSEAWFVTRKTIEGILPLYGRDLMEDARLKKPLAKWARCMKEAGRPFADPGRLRRNRMVVTDGMPSAKAHEFDRTLAVLDATCARKTSLAEIMRALETSYREKALQRYERERDDYRTMRLHALREAEDVLS</sequence>
<reference evidence="2" key="2">
    <citation type="journal article" date="2006" name="Mol. Biol. Evol.">
        <title>Evolution of the terminal regions of the Streptomyces linear chromosome.</title>
        <authorList>
            <person name="Choulet F."/>
            <person name="Aigle B."/>
            <person name="Gallois A."/>
            <person name="Mangenot S."/>
            <person name="Gerbaud C."/>
            <person name="Truong C."/>
            <person name="Francou F.X."/>
            <person name="Fourrier C."/>
            <person name="Guerineau M."/>
            <person name="Decaris B."/>
            <person name="Barbe V."/>
            <person name="Pernodet J.L."/>
            <person name="Leblond P."/>
        </authorList>
    </citation>
    <scope>NUCLEOTIDE SEQUENCE</scope>
    <source>
        <strain evidence="2">ATCC 23877</strain>
    </source>
</reference>
<name>A0AC36_STRA7</name>
<proteinExistence type="predicted"/>
<protein>
    <submittedName>
        <fullName evidence="2">Uncharacterized protein</fullName>
    </submittedName>
</protein>
<gene>
    <name evidence="2" type="ORF">SAMR0330</name>
</gene>
<dbReference type="EMBL" id="AM238664">
    <property type="protein sequence ID" value="CAJ88040.1"/>
    <property type="molecule type" value="Genomic_DNA"/>
</dbReference>
<evidence type="ECO:0000313" key="2">
    <source>
        <dbReference type="EMBL" id="CAJ88040.1"/>
    </source>
</evidence>
<reference evidence="2" key="1">
    <citation type="journal article" date="2006" name="Microbiology (Mosc.)">
        <title>Multiple biosynthetic and uptake systems mediate siderophore-dependent iron acquisition in Streptomyces coelicolor A3(2) and Streptomyces ambofaciens ATCC 23877.</title>
        <authorList>
            <person name="Barona-Gomez F."/>
            <person name="Lautru S."/>
            <person name="Francou F.X."/>
            <person name="Leblond P."/>
            <person name="Pernodet J.L."/>
            <person name="Challis G.L."/>
        </authorList>
    </citation>
    <scope>NUCLEOTIDE SEQUENCE</scope>
    <source>
        <strain evidence="2">ATCC 23877</strain>
    </source>
</reference>
<accession>A0AC36</accession>
<feature type="region of interest" description="Disordered" evidence="1">
    <location>
        <begin position="1"/>
        <end position="70"/>
    </location>
</feature>
<organism evidence="2">
    <name type="scientific">Streptomyces ambofaciens (strain ATCC 23877 / 3486 / DSM 40053 / JCM 4204 / NBRC 12836 / NRRL B-2516)</name>
    <dbReference type="NCBI Taxonomy" id="278992"/>
    <lineage>
        <taxon>Bacteria</taxon>
        <taxon>Bacillati</taxon>
        <taxon>Actinomycetota</taxon>
        <taxon>Actinomycetes</taxon>
        <taxon>Kitasatosporales</taxon>
        <taxon>Streptomycetaceae</taxon>
        <taxon>Streptomyces</taxon>
    </lineage>
</organism>
<feature type="region of interest" description="Disordered" evidence="1">
    <location>
        <begin position="87"/>
        <end position="106"/>
    </location>
</feature>